<dbReference type="STRING" id="945713.IALB_1361"/>
<dbReference type="OrthoDB" id="9870843at2"/>
<proteinExistence type="predicted"/>
<evidence type="ECO:0000313" key="2">
    <source>
        <dbReference type="EMBL" id="AFH49071.1"/>
    </source>
</evidence>
<dbReference type="RefSeq" id="WP_014560226.1">
    <property type="nucleotide sequence ID" value="NC_017464.1"/>
</dbReference>
<keyword evidence="1" id="KW-1133">Transmembrane helix</keyword>
<reference evidence="2 3" key="1">
    <citation type="journal article" date="2012" name="Front. Microbiol.">
        <title>Complete genome of Ignavibacterium album, a metabolically versatile, flagellated, facultative anaerobe from the phylum Chlorobi.</title>
        <authorList>
            <person name="Liu Z."/>
            <person name="Frigaard N.-U."/>
            <person name="Vogl K."/>
            <person name="Iino T."/>
            <person name="Ohkuma M."/>
            <person name="Overmann J."/>
            <person name="Bryant D.A."/>
        </authorList>
    </citation>
    <scope>NUCLEOTIDE SEQUENCE [LARGE SCALE GENOMIC DNA]</scope>
    <source>
        <strain evidence="3">DSM 19864 / JCM 16511 / NBRC 101810 / Mat9-16</strain>
    </source>
</reference>
<evidence type="ECO:0000256" key="1">
    <source>
        <dbReference type="SAM" id="Phobius"/>
    </source>
</evidence>
<name>I0AJB4_IGNAJ</name>
<keyword evidence="1" id="KW-0812">Transmembrane</keyword>
<keyword evidence="1" id="KW-0472">Membrane</keyword>
<dbReference type="EMBL" id="CP003418">
    <property type="protein sequence ID" value="AFH49071.1"/>
    <property type="molecule type" value="Genomic_DNA"/>
</dbReference>
<dbReference type="KEGG" id="ial:IALB_1361"/>
<protein>
    <submittedName>
        <fullName evidence="2">Uncharacterized protein</fullName>
    </submittedName>
</protein>
<sequence>MITGIIFAIHILFILVIFTKKWQDESLSTAFLNVGLIVILFSVGWTITGMIAKALMEPEGFGRELNRDTFSLVLLTIAEFFFYKFYYSEDFISADKEKQSQQSD</sequence>
<organism evidence="2 3">
    <name type="scientific">Ignavibacterium album (strain DSM 19864 / JCM 16511 / NBRC 101810 / Mat9-16)</name>
    <dbReference type="NCBI Taxonomy" id="945713"/>
    <lineage>
        <taxon>Bacteria</taxon>
        <taxon>Pseudomonadati</taxon>
        <taxon>Ignavibacteriota</taxon>
        <taxon>Ignavibacteria</taxon>
        <taxon>Ignavibacteriales</taxon>
        <taxon>Ignavibacteriaceae</taxon>
        <taxon>Ignavibacterium</taxon>
    </lineage>
</organism>
<keyword evidence="3" id="KW-1185">Reference proteome</keyword>
<accession>I0AJB4</accession>
<dbReference type="Proteomes" id="UP000007394">
    <property type="component" value="Chromosome"/>
</dbReference>
<evidence type="ECO:0000313" key="3">
    <source>
        <dbReference type="Proteomes" id="UP000007394"/>
    </source>
</evidence>
<feature type="transmembrane region" description="Helical" evidence="1">
    <location>
        <begin position="69"/>
        <end position="87"/>
    </location>
</feature>
<gene>
    <name evidence="2" type="ordered locus">IALB_1361</name>
</gene>
<feature type="transmembrane region" description="Helical" evidence="1">
    <location>
        <begin position="29"/>
        <end position="48"/>
    </location>
</feature>
<dbReference type="HOGENOM" id="CLU_2330483_0_0_10"/>
<dbReference type="AlphaFoldDB" id="I0AJB4"/>